<dbReference type="InterPro" id="IPR013087">
    <property type="entry name" value="Znf_C2H2_type"/>
</dbReference>
<gene>
    <name evidence="6" type="ORF">CTOB1V02_LOCUS7958</name>
</gene>
<name>A0A7R8ZS86_9CRUS</name>
<organism evidence="6">
    <name type="scientific">Cyprideis torosa</name>
    <dbReference type="NCBI Taxonomy" id="163714"/>
    <lineage>
        <taxon>Eukaryota</taxon>
        <taxon>Metazoa</taxon>
        <taxon>Ecdysozoa</taxon>
        <taxon>Arthropoda</taxon>
        <taxon>Crustacea</taxon>
        <taxon>Oligostraca</taxon>
        <taxon>Ostracoda</taxon>
        <taxon>Podocopa</taxon>
        <taxon>Podocopida</taxon>
        <taxon>Cytherocopina</taxon>
        <taxon>Cytheroidea</taxon>
        <taxon>Cytherideidae</taxon>
        <taxon>Cyprideis</taxon>
    </lineage>
</organism>
<feature type="region of interest" description="Disordered" evidence="5">
    <location>
        <begin position="109"/>
        <end position="138"/>
    </location>
</feature>
<dbReference type="Gene3D" id="3.30.160.60">
    <property type="entry name" value="Classic Zinc Finger"/>
    <property type="match status" value="2"/>
</dbReference>
<dbReference type="FunFam" id="3.30.160.60:FF:000446">
    <property type="entry name" value="Zinc finger protein"/>
    <property type="match status" value="1"/>
</dbReference>
<dbReference type="InterPro" id="IPR036236">
    <property type="entry name" value="Znf_C2H2_sf"/>
</dbReference>
<evidence type="ECO:0000256" key="4">
    <source>
        <dbReference type="ARBA" id="ARBA00022833"/>
    </source>
</evidence>
<keyword evidence="3" id="KW-0863">Zinc-finger</keyword>
<evidence type="ECO:0000256" key="2">
    <source>
        <dbReference type="ARBA" id="ARBA00022737"/>
    </source>
</evidence>
<evidence type="ECO:0000256" key="5">
    <source>
        <dbReference type="SAM" id="MobiDB-lite"/>
    </source>
</evidence>
<dbReference type="PANTHER" id="PTHR14196:SF12">
    <property type="entry name" value="ZINC FINGER PROTEIN 208-LIKE"/>
    <property type="match status" value="1"/>
</dbReference>
<keyword evidence="4" id="KW-0862">Zinc</keyword>
<dbReference type="EMBL" id="OB662464">
    <property type="protein sequence ID" value="CAD7230095.1"/>
    <property type="molecule type" value="Genomic_DNA"/>
</dbReference>
<dbReference type="PROSITE" id="PS50157">
    <property type="entry name" value="ZINC_FINGER_C2H2_2"/>
    <property type="match status" value="2"/>
</dbReference>
<dbReference type="SMART" id="SM00355">
    <property type="entry name" value="ZnF_C2H2"/>
    <property type="match status" value="2"/>
</dbReference>
<dbReference type="SUPFAM" id="SSF57667">
    <property type="entry name" value="beta-beta-alpha zinc fingers"/>
    <property type="match status" value="1"/>
</dbReference>
<dbReference type="PANTHER" id="PTHR14196">
    <property type="entry name" value="ODD-SKIPPED - RELATED"/>
    <property type="match status" value="1"/>
</dbReference>
<dbReference type="GO" id="GO:0008270">
    <property type="term" value="F:zinc ion binding"/>
    <property type="evidence" value="ECO:0007669"/>
    <property type="project" value="UniProtKB-KW"/>
</dbReference>
<dbReference type="InterPro" id="IPR050717">
    <property type="entry name" value="C2H2-ZF_Transcription_Reg"/>
</dbReference>
<dbReference type="FunFam" id="3.30.160.60:FF:002343">
    <property type="entry name" value="Zinc finger protein 33A"/>
    <property type="match status" value="1"/>
</dbReference>
<reference evidence="6" key="1">
    <citation type="submission" date="2020-11" db="EMBL/GenBank/DDBJ databases">
        <authorList>
            <person name="Tran Van P."/>
        </authorList>
    </citation>
    <scope>NUCLEOTIDE SEQUENCE</scope>
</reference>
<keyword evidence="1" id="KW-0479">Metal-binding</keyword>
<dbReference type="Pfam" id="PF00096">
    <property type="entry name" value="zf-C2H2"/>
    <property type="match status" value="2"/>
</dbReference>
<sequence>MRGAYRRKFADVLLRAPMYLCSTLYVELRKADIALVTNRQKISALSCARGSDFLKMNSEVEKEPSGFEISGEDDGFALPKFDGMEILTGHQGFPESGKTTPLRHIVPGYTENDNQTGGASDQMEVSEDGSTVRKGKNSRGHCKQKKRFTCAVCGKSLTTKRRLQSHEFTHTGEKQFACRICGKSFADKYHLTTHKLFHTGPAMVVGAGLAFGRKMSALTATRSHTSTWGRTGIGQCTPFPD</sequence>
<dbReference type="GO" id="GO:0000981">
    <property type="term" value="F:DNA-binding transcription factor activity, RNA polymerase II-specific"/>
    <property type="evidence" value="ECO:0007669"/>
    <property type="project" value="TreeGrafter"/>
</dbReference>
<dbReference type="GO" id="GO:0000977">
    <property type="term" value="F:RNA polymerase II transcription regulatory region sequence-specific DNA binding"/>
    <property type="evidence" value="ECO:0007669"/>
    <property type="project" value="TreeGrafter"/>
</dbReference>
<dbReference type="PROSITE" id="PS00028">
    <property type="entry name" value="ZINC_FINGER_C2H2_1"/>
    <property type="match status" value="2"/>
</dbReference>
<evidence type="ECO:0000313" key="6">
    <source>
        <dbReference type="EMBL" id="CAD7230095.1"/>
    </source>
</evidence>
<accession>A0A7R8ZS86</accession>
<evidence type="ECO:0000256" key="3">
    <source>
        <dbReference type="ARBA" id="ARBA00022771"/>
    </source>
</evidence>
<dbReference type="OrthoDB" id="8117402at2759"/>
<dbReference type="AlphaFoldDB" id="A0A7R8ZS86"/>
<keyword evidence="2" id="KW-0677">Repeat</keyword>
<evidence type="ECO:0000256" key="1">
    <source>
        <dbReference type="ARBA" id="ARBA00022723"/>
    </source>
</evidence>
<protein>
    <submittedName>
        <fullName evidence="6">Uncharacterized protein</fullName>
    </submittedName>
</protein>
<dbReference type="GO" id="GO:0005634">
    <property type="term" value="C:nucleus"/>
    <property type="evidence" value="ECO:0007669"/>
    <property type="project" value="TreeGrafter"/>
</dbReference>
<proteinExistence type="predicted"/>